<feature type="region of interest" description="Disordered" evidence="4">
    <location>
        <begin position="462"/>
        <end position="488"/>
    </location>
</feature>
<dbReference type="Pfam" id="PF22562">
    <property type="entry name" value="UBA_7"/>
    <property type="match status" value="1"/>
</dbReference>
<dbReference type="OrthoDB" id="10254930at2759"/>
<feature type="compositionally biased region" description="Basic and acidic residues" evidence="4">
    <location>
        <begin position="217"/>
        <end position="239"/>
    </location>
</feature>
<feature type="domain" description="UBA" evidence="5">
    <location>
        <begin position="7"/>
        <end position="39"/>
    </location>
</feature>
<dbReference type="InterPro" id="IPR015940">
    <property type="entry name" value="UBA"/>
</dbReference>
<gene>
    <name evidence="7" type="ORF">EVG20_g9980</name>
</gene>
<dbReference type="GO" id="GO:0032435">
    <property type="term" value="P:negative regulation of proteasomal ubiquitin-dependent protein catabolic process"/>
    <property type="evidence" value="ECO:0007669"/>
    <property type="project" value="TreeGrafter"/>
</dbReference>
<evidence type="ECO:0000256" key="3">
    <source>
        <dbReference type="ARBA" id="ARBA00023054"/>
    </source>
</evidence>
<dbReference type="SUPFAM" id="SSF54236">
    <property type="entry name" value="Ubiquitin-like"/>
    <property type="match status" value="1"/>
</dbReference>
<dbReference type="PROSITE" id="PS50033">
    <property type="entry name" value="UBX"/>
    <property type="match status" value="1"/>
</dbReference>
<dbReference type="Gene3D" id="3.10.20.90">
    <property type="entry name" value="Phosphatidylinositol 3-kinase Catalytic Subunit, Chain A, domain 1"/>
    <property type="match status" value="1"/>
</dbReference>
<dbReference type="GO" id="GO:0005634">
    <property type="term" value="C:nucleus"/>
    <property type="evidence" value="ECO:0007669"/>
    <property type="project" value="TreeGrafter"/>
</dbReference>
<feature type="compositionally biased region" description="Polar residues" evidence="4">
    <location>
        <begin position="336"/>
        <end position="346"/>
    </location>
</feature>
<keyword evidence="2" id="KW-0963">Cytoplasm</keyword>
<comment type="caution">
    <text evidence="7">The sequence shown here is derived from an EMBL/GenBank/DDBJ whole genome shotgun (WGS) entry which is preliminary data.</text>
</comment>
<dbReference type="STRING" id="205917.A0A4Y9XX81"/>
<reference evidence="7 8" key="1">
    <citation type="submission" date="2019-02" db="EMBL/GenBank/DDBJ databases">
        <title>Genome sequencing of the rare red list fungi Dentipellis fragilis.</title>
        <authorList>
            <person name="Buettner E."/>
            <person name="Kellner H."/>
        </authorList>
    </citation>
    <scope>NUCLEOTIDE SEQUENCE [LARGE SCALE GENOMIC DNA]</scope>
    <source>
        <strain evidence="7 8">DSM 105465</strain>
    </source>
</reference>
<feature type="compositionally biased region" description="Low complexity" evidence="4">
    <location>
        <begin position="45"/>
        <end position="58"/>
    </location>
</feature>
<keyword evidence="8" id="KW-1185">Reference proteome</keyword>
<feature type="domain" description="UBX" evidence="6">
    <location>
        <begin position="267"/>
        <end position="322"/>
    </location>
</feature>
<evidence type="ECO:0000256" key="4">
    <source>
        <dbReference type="SAM" id="MobiDB-lite"/>
    </source>
</evidence>
<feature type="region of interest" description="Disordered" evidence="4">
    <location>
        <begin position="533"/>
        <end position="568"/>
    </location>
</feature>
<feature type="region of interest" description="Disordered" evidence="4">
    <location>
        <begin position="215"/>
        <end position="265"/>
    </location>
</feature>
<proteinExistence type="predicted"/>
<dbReference type="GO" id="GO:0036435">
    <property type="term" value="F:K48-linked polyubiquitin modification-dependent protein binding"/>
    <property type="evidence" value="ECO:0007669"/>
    <property type="project" value="TreeGrafter"/>
</dbReference>
<comment type="subcellular location">
    <subcellularLocation>
        <location evidence="1">Cytoplasm</location>
    </subcellularLocation>
</comment>
<feature type="compositionally biased region" description="Polar residues" evidence="4">
    <location>
        <begin position="466"/>
        <end position="477"/>
    </location>
</feature>
<dbReference type="GO" id="GO:0031397">
    <property type="term" value="P:negative regulation of protein ubiquitination"/>
    <property type="evidence" value="ECO:0007669"/>
    <property type="project" value="TreeGrafter"/>
</dbReference>
<dbReference type="PROSITE" id="PS50030">
    <property type="entry name" value="UBA"/>
    <property type="match status" value="1"/>
</dbReference>
<name>A0A4Y9XX81_9AGAM</name>
<sequence length="599" mass="64222">MSDKDVLISMGFDAARVDWALRSTGNRGLQPAMDFILEHNDESVPDPSAAPAASSTPAQGEPMDEDDEDTAAIRAAYGKASANVAPSAAAEGAEAKSIKCAECGKVFKNTALANYHAEKSGHDQFEESIEEIKPLTEEERVQKLAELRDKMAEKRAKKAAEEAKEAKVNEAIRRKTGKDMDKIKDDLQAKQIAKDAEAKRREKLEDAKAKAAIKAQIEADKRERAAKAAREKALREGRNPDAPAAAAPPRAAPAAASSSAGAGMAGRDFKDTRLQIRLASGGQPYTTTLPSDSTLREVAEFLAGQTLAVDVETVSFAQHFPRTMTDRAPPCITSGALTPGSSSPARTSHARCVTSGSTPSAARTSQAQAAVNRVGLNTKTQGPRPRQIQVQFMGVDMNEWTANLYQCVYNRMQMAFITCYGRATYGVAISCLPPSAGCVAAVTARVIPPRLASQWECKRVGMPRSARSSKPQASTCPTPEAPSFTATDEKQSCRVAPTHYGSIPISQCGASAETFVFEFATLGYRSRKARAHAQSKAELPPCVSEPTSSSPLPRPRRQHHAQSSATDTVLGISVSTMSSRLVLSRNWASVYRGERANVE</sequence>
<feature type="compositionally biased region" description="Low complexity" evidence="4">
    <location>
        <begin position="242"/>
        <end position="265"/>
    </location>
</feature>
<dbReference type="GO" id="GO:1903094">
    <property type="term" value="P:negative regulation of protein K48-linked deubiquitination"/>
    <property type="evidence" value="ECO:0007669"/>
    <property type="project" value="TreeGrafter"/>
</dbReference>
<evidence type="ECO:0008006" key="9">
    <source>
        <dbReference type="Google" id="ProtNLM"/>
    </source>
</evidence>
<evidence type="ECO:0000313" key="8">
    <source>
        <dbReference type="Proteomes" id="UP000298327"/>
    </source>
</evidence>
<evidence type="ECO:0000259" key="6">
    <source>
        <dbReference type="PROSITE" id="PS50033"/>
    </source>
</evidence>
<feature type="region of interest" description="Disordered" evidence="4">
    <location>
        <begin position="336"/>
        <end position="363"/>
    </location>
</feature>
<keyword evidence="3" id="KW-0175">Coiled coil</keyword>
<organism evidence="7 8">
    <name type="scientific">Dentipellis fragilis</name>
    <dbReference type="NCBI Taxonomy" id="205917"/>
    <lineage>
        <taxon>Eukaryota</taxon>
        <taxon>Fungi</taxon>
        <taxon>Dikarya</taxon>
        <taxon>Basidiomycota</taxon>
        <taxon>Agaricomycotina</taxon>
        <taxon>Agaricomycetes</taxon>
        <taxon>Russulales</taxon>
        <taxon>Hericiaceae</taxon>
        <taxon>Dentipellis</taxon>
    </lineage>
</organism>
<dbReference type="InterPro" id="IPR029071">
    <property type="entry name" value="Ubiquitin-like_domsf"/>
</dbReference>
<dbReference type="PANTHER" id="PTHR46340:SF1">
    <property type="entry name" value="UBX DOMAIN-CONTAINING PROTEIN 1"/>
    <property type="match status" value="1"/>
</dbReference>
<dbReference type="EMBL" id="SEOQ01001109">
    <property type="protein sequence ID" value="TFY53751.1"/>
    <property type="molecule type" value="Genomic_DNA"/>
</dbReference>
<feature type="compositionally biased region" description="Polar residues" evidence="4">
    <location>
        <begin position="354"/>
        <end position="363"/>
    </location>
</feature>
<dbReference type="PROSITE" id="PS00028">
    <property type="entry name" value="ZINC_FINGER_C2H2_1"/>
    <property type="match status" value="1"/>
</dbReference>
<dbReference type="Proteomes" id="UP000298327">
    <property type="component" value="Unassembled WGS sequence"/>
</dbReference>
<dbReference type="SUPFAM" id="SSF46934">
    <property type="entry name" value="UBA-like"/>
    <property type="match status" value="1"/>
</dbReference>
<evidence type="ECO:0000256" key="1">
    <source>
        <dbReference type="ARBA" id="ARBA00004496"/>
    </source>
</evidence>
<dbReference type="InterPro" id="IPR013087">
    <property type="entry name" value="Znf_C2H2_type"/>
</dbReference>
<protein>
    <recommendedName>
        <fullName evidence="9">C2H2-type domain-containing protein</fullName>
    </recommendedName>
</protein>
<feature type="region of interest" description="Disordered" evidence="4">
    <location>
        <begin position="38"/>
        <end position="70"/>
    </location>
</feature>
<dbReference type="AlphaFoldDB" id="A0A4Y9XX81"/>
<dbReference type="InterPro" id="IPR009060">
    <property type="entry name" value="UBA-like_sf"/>
</dbReference>
<dbReference type="GO" id="GO:0005737">
    <property type="term" value="C:cytoplasm"/>
    <property type="evidence" value="ECO:0007669"/>
    <property type="project" value="UniProtKB-SubCell"/>
</dbReference>
<dbReference type="Gene3D" id="1.10.8.10">
    <property type="entry name" value="DNA helicase RuvA subunit, C-terminal domain"/>
    <property type="match status" value="1"/>
</dbReference>
<evidence type="ECO:0000256" key="2">
    <source>
        <dbReference type="ARBA" id="ARBA00022490"/>
    </source>
</evidence>
<accession>A0A4Y9XX81</accession>
<evidence type="ECO:0000259" key="5">
    <source>
        <dbReference type="PROSITE" id="PS50030"/>
    </source>
</evidence>
<dbReference type="InterPro" id="IPR001012">
    <property type="entry name" value="UBX_dom"/>
</dbReference>
<dbReference type="PANTHER" id="PTHR46340">
    <property type="entry name" value="UBX DOMAIN-CONTAINING PROTEIN 1"/>
    <property type="match status" value="1"/>
</dbReference>
<evidence type="ECO:0000313" key="7">
    <source>
        <dbReference type="EMBL" id="TFY53751.1"/>
    </source>
</evidence>